<evidence type="ECO:0000313" key="1">
    <source>
        <dbReference type="EMBL" id="KAH9493944.1"/>
    </source>
</evidence>
<protein>
    <submittedName>
        <fullName evidence="1">Uncharacterized protein</fullName>
    </submittedName>
</protein>
<reference evidence="1" key="2">
    <citation type="journal article" date="2022" name="Res Sq">
        <title>Comparative Genomics Reveals Insights into the Divergent Evolution of Astigmatic Mites and Household Pest Adaptations.</title>
        <authorList>
            <person name="Xiong Q."/>
            <person name="Wan A.T.-Y."/>
            <person name="Liu X.-Y."/>
            <person name="Fung C.S.-H."/>
            <person name="Xiao X."/>
            <person name="Malainual N."/>
            <person name="Hou J."/>
            <person name="Wang L."/>
            <person name="Wang M."/>
            <person name="Yang K."/>
            <person name="Cui Y."/>
            <person name="Leung E."/>
            <person name="Nong W."/>
            <person name="Shin S.-K."/>
            <person name="Au S."/>
            <person name="Jeong K.Y."/>
            <person name="Chew F.T."/>
            <person name="Hui J."/>
            <person name="Leung T.F."/>
            <person name="Tungtrongchitr A."/>
            <person name="Zhong N."/>
            <person name="Liu Z."/>
            <person name="Tsui S."/>
        </authorList>
    </citation>
    <scope>NUCLEOTIDE SEQUENCE</scope>
    <source>
        <strain evidence="1">Derf</strain>
        <tissue evidence="1">Whole organism</tissue>
    </source>
</reference>
<dbReference type="EMBL" id="ASGP02000008">
    <property type="protein sequence ID" value="KAH9493944.1"/>
    <property type="molecule type" value="Genomic_DNA"/>
</dbReference>
<evidence type="ECO:0000313" key="2">
    <source>
        <dbReference type="Proteomes" id="UP000790347"/>
    </source>
</evidence>
<dbReference type="Proteomes" id="UP000790347">
    <property type="component" value="Unassembled WGS sequence"/>
</dbReference>
<keyword evidence="2" id="KW-1185">Reference proteome</keyword>
<gene>
    <name evidence="1" type="ORF">DERF_014668</name>
</gene>
<dbReference type="AlphaFoldDB" id="A0A922HJK6"/>
<name>A0A922HJK6_DERFA</name>
<accession>A0A922HJK6</accession>
<reference evidence="1" key="1">
    <citation type="submission" date="2013-05" db="EMBL/GenBank/DDBJ databases">
        <authorList>
            <person name="Yim A.K.Y."/>
            <person name="Chan T.F."/>
            <person name="Ji K.M."/>
            <person name="Liu X.Y."/>
            <person name="Zhou J.W."/>
            <person name="Li R.Q."/>
            <person name="Yang K.Y."/>
            <person name="Li J."/>
            <person name="Li M."/>
            <person name="Law P.T.W."/>
            <person name="Wu Y.L."/>
            <person name="Cai Z.L."/>
            <person name="Qin H."/>
            <person name="Bao Y."/>
            <person name="Leung R.K.K."/>
            <person name="Ng P.K.S."/>
            <person name="Zou J."/>
            <person name="Zhong X.J."/>
            <person name="Ran P.X."/>
            <person name="Zhong N.S."/>
            <person name="Liu Z.G."/>
            <person name="Tsui S.K.W."/>
        </authorList>
    </citation>
    <scope>NUCLEOTIDE SEQUENCE</scope>
    <source>
        <strain evidence="1">Derf</strain>
        <tissue evidence="1">Whole organism</tissue>
    </source>
</reference>
<organism evidence="1 2">
    <name type="scientific">Dermatophagoides farinae</name>
    <name type="common">American house dust mite</name>
    <dbReference type="NCBI Taxonomy" id="6954"/>
    <lineage>
        <taxon>Eukaryota</taxon>
        <taxon>Metazoa</taxon>
        <taxon>Ecdysozoa</taxon>
        <taxon>Arthropoda</taxon>
        <taxon>Chelicerata</taxon>
        <taxon>Arachnida</taxon>
        <taxon>Acari</taxon>
        <taxon>Acariformes</taxon>
        <taxon>Sarcoptiformes</taxon>
        <taxon>Astigmata</taxon>
        <taxon>Psoroptidia</taxon>
        <taxon>Analgoidea</taxon>
        <taxon>Pyroglyphidae</taxon>
        <taxon>Dermatophagoidinae</taxon>
        <taxon>Dermatophagoides</taxon>
    </lineage>
</organism>
<sequence length="270" mass="30335">MNNDDFQQKKIEKKKNRPLFSNSNEKKIPENMKYITILAIIISLLKVGWSCRTIEELDECAYSFDIISNPSIPIPTNDQEVQTLCSNTQSGLKCLNDEAKECAKGSIKAILVKVITDLTDGINHRCADPGERTEFARHIQCFHDDTKAAPIRNCVNRHIAMMERVSTIDKSLRLGGGCCGSHYFRKCIIDTIQAGCGGDSADYFNEMIEAAVGQNMELMCKELSDIGKCDAKYDQTTWTELKAIMDSNEPIGEHQYKTLIPIIIKMLKEA</sequence>
<dbReference type="PANTHER" id="PTHR33964">
    <property type="entry name" value="RE45066P-RELATED"/>
    <property type="match status" value="1"/>
</dbReference>
<comment type="caution">
    <text evidence="1">The sequence shown here is derived from an EMBL/GenBank/DDBJ whole genome shotgun (WGS) entry which is preliminary data.</text>
</comment>
<dbReference type="PANTHER" id="PTHR33964:SF1">
    <property type="entry name" value="RE45066P"/>
    <property type="match status" value="1"/>
</dbReference>
<proteinExistence type="predicted"/>